<reference evidence="1" key="1">
    <citation type="journal article" date="2014" name="Front. Microbiol.">
        <title>High frequency of phylogenetically diverse reductive dehalogenase-homologous genes in deep subseafloor sedimentary metagenomes.</title>
        <authorList>
            <person name="Kawai M."/>
            <person name="Futagami T."/>
            <person name="Toyoda A."/>
            <person name="Takaki Y."/>
            <person name="Nishi S."/>
            <person name="Hori S."/>
            <person name="Arai W."/>
            <person name="Tsubouchi T."/>
            <person name="Morono Y."/>
            <person name="Uchiyama I."/>
            <person name="Ito T."/>
            <person name="Fujiyama A."/>
            <person name="Inagaki F."/>
            <person name="Takami H."/>
        </authorList>
    </citation>
    <scope>NUCLEOTIDE SEQUENCE</scope>
    <source>
        <strain evidence="1">Expedition CK06-06</strain>
    </source>
</reference>
<proteinExistence type="predicted"/>
<organism evidence="1">
    <name type="scientific">marine sediment metagenome</name>
    <dbReference type="NCBI Taxonomy" id="412755"/>
    <lineage>
        <taxon>unclassified sequences</taxon>
        <taxon>metagenomes</taxon>
        <taxon>ecological metagenomes</taxon>
    </lineage>
</organism>
<accession>X0UA00</accession>
<protein>
    <submittedName>
        <fullName evidence="1">Uncharacterized protein</fullName>
    </submittedName>
</protein>
<sequence length="179" mass="20861">DLWDYYQESGRKRETTMEQRDKHFAELGIIPWQMVELGEWVGEEDVSYKDRKPTTMVSLYLLPGEGCENAELNFQRIRGKYVCSSFCKTQYAEEFVKCHLLVVQLLDMLKAEGFEVEVSDEGEYWETRDLKVLAKNINEFTALISGFLGTVKKMVEEQGMTLDAPIEKCKNFMKVDEQQ</sequence>
<name>X0UA00_9ZZZZ</name>
<dbReference type="EMBL" id="BARS01012111">
    <property type="protein sequence ID" value="GAF97177.1"/>
    <property type="molecule type" value="Genomic_DNA"/>
</dbReference>
<evidence type="ECO:0000313" key="1">
    <source>
        <dbReference type="EMBL" id="GAF97177.1"/>
    </source>
</evidence>
<dbReference type="AlphaFoldDB" id="X0UA00"/>
<comment type="caution">
    <text evidence="1">The sequence shown here is derived from an EMBL/GenBank/DDBJ whole genome shotgun (WGS) entry which is preliminary data.</text>
</comment>
<gene>
    <name evidence="1" type="ORF">S01H1_21740</name>
</gene>
<feature type="non-terminal residue" evidence="1">
    <location>
        <position position="1"/>
    </location>
</feature>